<dbReference type="Proteomes" id="UP000319578">
    <property type="component" value="Unassembled WGS sequence"/>
</dbReference>
<evidence type="ECO:0000256" key="1">
    <source>
        <dbReference type="ARBA" id="ARBA00004651"/>
    </source>
</evidence>
<dbReference type="InterPro" id="IPR048454">
    <property type="entry name" value="YetF_N"/>
</dbReference>
<keyword evidence="6 7" id="KW-0472">Membrane</keyword>
<protein>
    <recommendedName>
        <fullName evidence="12">DUF421 domain-containing protein</fullName>
    </recommendedName>
</protein>
<evidence type="ECO:0000256" key="2">
    <source>
        <dbReference type="ARBA" id="ARBA00006448"/>
    </source>
</evidence>
<reference evidence="10 11" key="1">
    <citation type="submission" date="2019-06" db="EMBL/GenBank/DDBJ databases">
        <title>Whole genome shotgun sequence of Brevibacillus reuszeri NBRC 15719.</title>
        <authorList>
            <person name="Hosoyama A."/>
            <person name="Uohara A."/>
            <person name="Ohji S."/>
            <person name="Ichikawa N."/>
        </authorList>
    </citation>
    <scope>NUCLEOTIDE SEQUENCE [LARGE SCALE GENOMIC DNA]</scope>
    <source>
        <strain evidence="10 11">NBRC 15719</strain>
    </source>
</reference>
<evidence type="ECO:0000313" key="10">
    <source>
        <dbReference type="EMBL" id="GED70889.1"/>
    </source>
</evidence>
<evidence type="ECO:0000256" key="5">
    <source>
        <dbReference type="ARBA" id="ARBA00022989"/>
    </source>
</evidence>
<feature type="domain" description="YetF C-terminal" evidence="8">
    <location>
        <begin position="85"/>
        <end position="154"/>
    </location>
</feature>
<dbReference type="Pfam" id="PF20730">
    <property type="entry name" value="YetF_N"/>
    <property type="match status" value="1"/>
</dbReference>
<evidence type="ECO:0000256" key="3">
    <source>
        <dbReference type="ARBA" id="ARBA00022475"/>
    </source>
</evidence>
<evidence type="ECO:0000259" key="8">
    <source>
        <dbReference type="Pfam" id="PF04239"/>
    </source>
</evidence>
<evidence type="ECO:0000256" key="6">
    <source>
        <dbReference type="ARBA" id="ARBA00023136"/>
    </source>
</evidence>
<evidence type="ECO:0000256" key="4">
    <source>
        <dbReference type="ARBA" id="ARBA00022692"/>
    </source>
</evidence>
<dbReference type="PANTHER" id="PTHR34582:SF7">
    <property type="entry name" value="UPF0702 TRANSMEMBRANE PROTEIN YDFS"/>
    <property type="match status" value="1"/>
</dbReference>
<feature type="domain" description="YetF-like N-terminal transmembrane" evidence="9">
    <location>
        <begin position="8"/>
        <end position="82"/>
    </location>
</feature>
<dbReference type="Gene3D" id="3.30.240.20">
    <property type="entry name" value="bsu07140 like domains"/>
    <property type="match status" value="1"/>
</dbReference>
<evidence type="ECO:0000313" key="11">
    <source>
        <dbReference type="Proteomes" id="UP000319578"/>
    </source>
</evidence>
<keyword evidence="5 7" id="KW-1133">Transmembrane helix</keyword>
<gene>
    <name evidence="10" type="ORF">BRE01_45910</name>
</gene>
<feature type="transmembrane region" description="Helical" evidence="7">
    <location>
        <begin position="62"/>
        <end position="82"/>
    </location>
</feature>
<dbReference type="RefSeq" id="WP_307725627.1">
    <property type="nucleotide sequence ID" value="NZ_BJON01000018.1"/>
</dbReference>
<sequence>MGTDFHFLEITVKTLCGFVVILLLTRMLGKKQLSNVTFFTYVTGITIGSLTASMVIEPDTNFFEGLVSLALWAILTVLVEFLSLKSSKARVLLDGQPTLVIKKGEILEEALAQCRLNMDDLSMMLRKEDVFSIKDVAYAILEPNGQLSVMKKKVPKVYHGTTCTFKNQQQMFFPQSLSWIATLLRKI</sequence>
<comment type="similarity">
    <text evidence="2">Belongs to the UPF0702 family.</text>
</comment>
<evidence type="ECO:0000256" key="7">
    <source>
        <dbReference type="SAM" id="Phobius"/>
    </source>
</evidence>
<evidence type="ECO:0000259" key="9">
    <source>
        <dbReference type="Pfam" id="PF20730"/>
    </source>
</evidence>
<dbReference type="EMBL" id="BJON01000018">
    <property type="protein sequence ID" value="GED70889.1"/>
    <property type="molecule type" value="Genomic_DNA"/>
</dbReference>
<proteinExistence type="inferred from homology"/>
<organism evidence="10 11">
    <name type="scientific">Brevibacillus reuszeri</name>
    <dbReference type="NCBI Taxonomy" id="54915"/>
    <lineage>
        <taxon>Bacteria</taxon>
        <taxon>Bacillati</taxon>
        <taxon>Bacillota</taxon>
        <taxon>Bacilli</taxon>
        <taxon>Bacillales</taxon>
        <taxon>Paenibacillaceae</taxon>
        <taxon>Brevibacillus</taxon>
    </lineage>
</organism>
<name>A0ABQ0TST7_9BACL</name>
<evidence type="ECO:0008006" key="12">
    <source>
        <dbReference type="Google" id="ProtNLM"/>
    </source>
</evidence>
<comment type="caution">
    <text evidence="10">The sequence shown here is derived from an EMBL/GenBank/DDBJ whole genome shotgun (WGS) entry which is preliminary data.</text>
</comment>
<dbReference type="InterPro" id="IPR023090">
    <property type="entry name" value="UPF0702_alpha/beta_dom_sf"/>
</dbReference>
<feature type="transmembrane region" description="Helical" evidence="7">
    <location>
        <begin position="36"/>
        <end position="56"/>
    </location>
</feature>
<dbReference type="Pfam" id="PF04239">
    <property type="entry name" value="DUF421"/>
    <property type="match status" value="1"/>
</dbReference>
<dbReference type="PANTHER" id="PTHR34582">
    <property type="entry name" value="UPF0702 TRANSMEMBRANE PROTEIN YCAP"/>
    <property type="match status" value="1"/>
</dbReference>
<keyword evidence="3" id="KW-1003">Cell membrane</keyword>
<dbReference type="InterPro" id="IPR007353">
    <property type="entry name" value="DUF421"/>
</dbReference>
<keyword evidence="11" id="KW-1185">Reference proteome</keyword>
<feature type="transmembrane region" description="Helical" evidence="7">
    <location>
        <begin position="6"/>
        <end position="24"/>
    </location>
</feature>
<keyword evidence="4 7" id="KW-0812">Transmembrane</keyword>
<accession>A0ABQ0TST7</accession>
<comment type="subcellular location">
    <subcellularLocation>
        <location evidence="1">Cell membrane</location>
        <topology evidence="1">Multi-pass membrane protein</topology>
    </subcellularLocation>
</comment>